<evidence type="ECO:0000313" key="2">
    <source>
        <dbReference type="EMBL" id="MDM1049537.1"/>
    </source>
</evidence>
<keyword evidence="1" id="KW-0812">Transmembrane</keyword>
<evidence type="ECO:0000313" key="3">
    <source>
        <dbReference type="Proteomes" id="UP001170954"/>
    </source>
</evidence>
<dbReference type="Proteomes" id="UP001170954">
    <property type="component" value="Unassembled WGS sequence"/>
</dbReference>
<reference evidence="2" key="2">
    <citation type="journal article" date="2022" name="Sci. Total Environ.">
        <title>Prevalence, transmission, and molecular epidemiology of tet(X)-positive bacteria among humans, animals, and environmental niches in China: An epidemiological, and genomic-based study.</title>
        <authorList>
            <person name="Dong N."/>
            <person name="Zeng Y."/>
            <person name="Cai C."/>
            <person name="Sun C."/>
            <person name="Lu J."/>
            <person name="Liu C."/>
            <person name="Zhou H."/>
            <person name="Sun Q."/>
            <person name="Shu L."/>
            <person name="Wang H."/>
            <person name="Wang Y."/>
            <person name="Wang S."/>
            <person name="Wu C."/>
            <person name="Chan E.W."/>
            <person name="Chen G."/>
            <person name="Shen Z."/>
            <person name="Chen S."/>
            <person name="Zhang R."/>
        </authorList>
    </citation>
    <scope>NUCLEOTIDE SEQUENCE</scope>
    <source>
        <strain evidence="2">R1692</strain>
    </source>
</reference>
<accession>A0ABT7NQL9</accession>
<feature type="transmembrane region" description="Helical" evidence="1">
    <location>
        <begin position="70"/>
        <end position="91"/>
    </location>
</feature>
<feature type="transmembrane region" description="Helical" evidence="1">
    <location>
        <begin position="126"/>
        <end position="144"/>
    </location>
</feature>
<name>A0ABT7NQL9_9SPHI</name>
<keyword evidence="3" id="KW-1185">Reference proteome</keyword>
<dbReference type="EMBL" id="JACAGK010000049">
    <property type="protein sequence ID" value="MDM1049537.1"/>
    <property type="molecule type" value="Genomic_DNA"/>
</dbReference>
<keyword evidence="1" id="KW-1133">Transmembrane helix</keyword>
<protein>
    <recommendedName>
        <fullName evidence="4">Beta-carotene 15,15'-monooxygenase</fullName>
    </recommendedName>
</protein>
<dbReference type="RefSeq" id="WP_286651930.1">
    <property type="nucleotide sequence ID" value="NZ_JACAGK010000049.1"/>
</dbReference>
<organism evidence="2 3">
    <name type="scientific">Sphingobacterium hotanense</name>
    <dbReference type="NCBI Taxonomy" id="649196"/>
    <lineage>
        <taxon>Bacteria</taxon>
        <taxon>Pseudomonadati</taxon>
        <taxon>Bacteroidota</taxon>
        <taxon>Sphingobacteriia</taxon>
        <taxon>Sphingobacteriales</taxon>
        <taxon>Sphingobacteriaceae</taxon>
        <taxon>Sphingobacterium</taxon>
    </lineage>
</organism>
<keyword evidence="1" id="KW-0472">Membrane</keyword>
<evidence type="ECO:0008006" key="4">
    <source>
        <dbReference type="Google" id="ProtNLM"/>
    </source>
</evidence>
<sequence>MDELDFLKQHWKKDEDFPKVDKEGIRKMLHNSSSSIVKWIFYISILELLAGLALNFLLPNDTDINPDSDIVSTLENALSVVFYIVIAYFIYKFFSSYRSIKNTSNTKVLLRDIIETRKAVDQYIRFNIYYIITVSALVTVTMMITDGVFVKPWGEAIFYVVGISIFMIIAIAILLGLVKFYYKVVYRRLVNKLNKNYEQLVQLDEQEEVPTIE</sequence>
<proteinExistence type="predicted"/>
<feature type="transmembrane region" description="Helical" evidence="1">
    <location>
        <begin position="36"/>
        <end position="58"/>
    </location>
</feature>
<evidence type="ECO:0000256" key="1">
    <source>
        <dbReference type="SAM" id="Phobius"/>
    </source>
</evidence>
<reference evidence="2" key="1">
    <citation type="submission" date="2020-06" db="EMBL/GenBank/DDBJ databases">
        <authorList>
            <person name="Dong N."/>
        </authorList>
    </citation>
    <scope>NUCLEOTIDE SEQUENCE</scope>
    <source>
        <strain evidence="2">R1692</strain>
    </source>
</reference>
<comment type="caution">
    <text evidence="2">The sequence shown here is derived from an EMBL/GenBank/DDBJ whole genome shotgun (WGS) entry which is preliminary data.</text>
</comment>
<gene>
    <name evidence="2" type="ORF">HX018_14955</name>
</gene>
<feature type="transmembrane region" description="Helical" evidence="1">
    <location>
        <begin position="156"/>
        <end position="182"/>
    </location>
</feature>